<evidence type="ECO:0000313" key="1">
    <source>
        <dbReference type="EMBL" id="SEG33305.1"/>
    </source>
</evidence>
<gene>
    <name evidence="1" type="ORF">SAMN05421751_13310</name>
</gene>
<evidence type="ECO:0000313" key="2">
    <source>
        <dbReference type="Proteomes" id="UP000236742"/>
    </source>
</evidence>
<dbReference type="Proteomes" id="UP000236742">
    <property type="component" value="Unassembled WGS sequence"/>
</dbReference>
<sequence length="155" mass="17397">MAGREIVSRAFNAWLERYAPPMHLRDKPEAAQREADALLAAALRHMPEREVEVWVTALCDELDRSATTRCWPTVREVEAAAGKAHVALGPVREAPADWRLDDAAITAQRIRNGEPFAAAHLRGAIADEMLRRGLISSAELAALREQLARRERDWR</sequence>
<name>A0A1H5ZC49_9RHOB</name>
<protein>
    <submittedName>
        <fullName evidence="1">Uncharacterized protein</fullName>
    </submittedName>
</protein>
<accession>A0A1H5ZC49</accession>
<proteinExistence type="predicted"/>
<organism evidence="1 2">
    <name type="scientific">Jhaorihella thermophila</name>
    <dbReference type="NCBI Taxonomy" id="488547"/>
    <lineage>
        <taxon>Bacteria</taxon>
        <taxon>Pseudomonadati</taxon>
        <taxon>Pseudomonadota</taxon>
        <taxon>Alphaproteobacteria</taxon>
        <taxon>Rhodobacterales</taxon>
        <taxon>Paracoccaceae</taxon>
        <taxon>Jhaorihella</taxon>
    </lineage>
</organism>
<dbReference type="EMBL" id="FNVD01000033">
    <property type="protein sequence ID" value="SEG33305.1"/>
    <property type="molecule type" value="Genomic_DNA"/>
</dbReference>
<keyword evidence="2" id="KW-1185">Reference proteome</keyword>
<reference evidence="1 2" key="1">
    <citation type="submission" date="2016-10" db="EMBL/GenBank/DDBJ databases">
        <authorList>
            <person name="de Groot N.N."/>
        </authorList>
    </citation>
    <scope>NUCLEOTIDE SEQUENCE [LARGE SCALE GENOMIC DNA]</scope>
    <source>
        <strain evidence="1 2">DSM 23413</strain>
    </source>
</reference>
<dbReference type="AlphaFoldDB" id="A0A1H5ZC49"/>